<accession>A0A967EV77</accession>
<dbReference type="AlphaFoldDB" id="A0A967EV77"/>
<dbReference type="InterPro" id="IPR000683">
    <property type="entry name" value="Gfo/Idh/MocA-like_OxRdtase_N"/>
</dbReference>
<dbReference type="Pfam" id="PF22725">
    <property type="entry name" value="GFO_IDH_MocA_C3"/>
    <property type="match status" value="1"/>
</dbReference>
<protein>
    <submittedName>
        <fullName evidence="3">Gfo/Idh/MocA family oxidoreductase</fullName>
    </submittedName>
</protein>
<dbReference type="Pfam" id="PF01408">
    <property type="entry name" value="GFO_IDH_MocA"/>
    <property type="match status" value="1"/>
</dbReference>
<dbReference type="EMBL" id="JAAQPH010000002">
    <property type="protein sequence ID" value="NIA67429.1"/>
    <property type="molecule type" value="Genomic_DNA"/>
</dbReference>
<dbReference type="InterPro" id="IPR036291">
    <property type="entry name" value="NAD(P)-bd_dom_sf"/>
</dbReference>
<dbReference type="InterPro" id="IPR055170">
    <property type="entry name" value="GFO_IDH_MocA-like_dom"/>
</dbReference>
<dbReference type="PANTHER" id="PTHR43708:SF8">
    <property type="entry name" value="OXIDOREDUCTASE"/>
    <property type="match status" value="1"/>
</dbReference>
<dbReference type="InterPro" id="IPR051317">
    <property type="entry name" value="Gfo/Idh/MocA_oxidoreduct"/>
</dbReference>
<dbReference type="SUPFAM" id="SSF51735">
    <property type="entry name" value="NAD(P)-binding Rossmann-fold domains"/>
    <property type="match status" value="1"/>
</dbReference>
<dbReference type="RefSeq" id="WP_167220998.1">
    <property type="nucleotide sequence ID" value="NZ_JAAQPH010000002.1"/>
</dbReference>
<gene>
    <name evidence="3" type="ORF">HBA54_02375</name>
</gene>
<reference evidence="3" key="1">
    <citation type="submission" date="2020-03" db="EMBL/GenBank/DDBJ databases">
        <title>Genome of Pelagibius litoralis DSM 21314T.</title>
        <authorList>
            <person name="Wang G."/>
        </authorList>
    </citation>
    <scope>NUCLEOTIDE SEQUENCE</scope>
    <source>
        <strain evidence="3">DSM 21314</strain>
    </source>
</reference>
<dbReference type="Gene3D" id="3.30.360.10">
    <property type="entry name" value="Dihydrodipicolinate Reductase, domain 2"/>
    <property type="match status" value="1"/>
</dbReference>
<evidence type="ECO:0000313" key="4">
    <source>
        <dbReference type="Proteomes" id="UP000761264"/>
    </source>
</evidence>
<proteinExistence type="predicted"/>
<feature type="domain" description="GFO/IDH/MocA-like oxidoreductase" evidence="2">
    <location>
        <begin position="128"/>
        <end position="257"/>
    </location>
</feature>
<name>A0A967EV77_9PROT</name>
<comment type="caution">
    <text evidence="3">The sequence shown here is derived from an EMBL/GenBank/DDBJ whole genome shotgun (WGS) entry which is preliminary data.</text>
</comment>
<evidence type="ECO:0000259" key="2">
    <source>
        <dbReference type="Pfam" id="PF22725"/>
    </source>
</evidence>
<dbReference type="PANTHER" id="PTHR43708">
    <property type="entry name" value="CONSERVED EXPRESSED OXIDOREDUCTASE (EUROFUNG)"/>
    <property type="match status" value="1"/>
</dbReference>
<evidence type="ECO:0000259" key="1">
    <source>
        <dbReference type="Pfam" id="PF01408"/>
    </source>
</evidence>
<dbReference type="Proteomes" id="UP000761264">
    <property type="component" value="Unassembled WGS sequence"/>
</dbReference>
<dbReference type="Gene3D" id="3.40.50.720">
    <property type="entry name" value="NAD(P)-binding Rossmann-like Domain"/>
    <property type="match status" value="1"/>
</dbReference>
<dbReference type="GO" id="GO:0000166">
    <property type="term" value="F:nucleotide binding"/>
    <property type="evidence" value="ECO:0007669"/>
    <property type="project" value="InterPro"/>
</dbReference>
<keyword evidence="4" id="KW-1185">Reference proteome</keyword>
<organism evidence="3 4">
    <name type="scientific">Pelagibius litoralis</name>
    <dbReference type="NCBI Taxonomy" id="374515"/>
    <lineage>
        <taxon>Bacteria</taxon>
        <taxon>Pseudomonadati</taxon>
        <taxon>Pseudomonadota</taxon>
        <taxon>Alphaproteobacteria</taxon>
        <taxon>Rhodospirillales</taxon>
        <taxon>Rhodovibrionaceae</taxon>
        <taxon>Pelagibius</taxon>
    </lineage>
</organism>
<feature type="domain" description="Gfo/Idh/MocA-like oxidoreductase N-terminal" evidence="1">
    <location>
        <begin position="1"/>
        <end position="118"/>
    </location>
</feature>
<dbReference type="SUPFAM" id="SSF55347">
    <property type="entry name" value="Glyceraldehyde-3-phosphate dehydrogenase-like, C-terminal domain"/>
    <property type="match status" value="1"/>
</dbReference>
<evidence type="ECO:0000313" key="3">
    <source>
        <dbReference type="EMBL" id="NIA67429.1"/>
    </source>
</evidence>
<sequence length="338" mass="37967">MRVGTVGTGYFSQFQYEAWSRMADVDLVALCNRGAEGARRTAEAYSVPATYSDLAEMLAAEKLDLLDIITPPVTHLEMIRTAATQKVAIICQKPFCQSLEEAEEAVALCEQAGVLLVVHENFRFQPWHQRTKALLDDGTLGEVYQASFRLRPGDGQGPQAYLDRQPYFQKMERFLVHETAIHLIDVFRFLLGEATEVYARLNRLNPAIAGEDAGFILLDFENGARGLFDGNRLADHAAENRRLTMGEMLIDGSKATLRLDGDGRLFLRPHGGNDEREVAYDWENRGFGGDCVFKLQRHVVDHLQGHGPIMNQASDYLANLRIEKAVYESNSQGRRLFL</sequence>